<organism evidence="12 13">
    <name type="scientific">Geotrypetes seraphini</name>
    <name type="common">Gaboon caecilian</name>
    <name type="synonym">Caecilia seraphini</name>
    <dbReference type="NCBI Taxonomy" id="260995"/>
    <lineage>
        <taxon>Eukaryota</taxon>
        <taxon>Metazoa</taxon>
        <taxon>Chordata</taxon>
        <taxon>Craniata</taxon>
        <taxon>Vertebrata</taxon>
        <taxon>Euteleostomi</taxon>
        <taxon>Amphibia</taxon>
        <taxon>Gymnophiona</taxon>
        <taxon>Geotrypetes</taxon>
    </lineage>
</organism>
<evidence type="ECO:0000256" key="2">
    <source>
        <dbReference type="ARBA" id="ARBA00022553"/>
    </source>
</evidence>
<feature type="region of interest" description="Disordered" evidence="9">
    <location>
        <begin position="952"/>
        <end position="977"/>
    </location>
</feature>
<dbReference type="InterPro" id="IPR007110">
    <property type="entry name" value="Ig-like_dom"/>
</dbReference>
<dbReference type="SUPFAM" id="SSF49265">
    <property type="entry name" value="Fibronectin type III"/>
    <property type="match status" value="3"/>
</dbReference>
<gene>
    <name evidence="13" type="primary">MYBPC1</name>
</gene>
<dbReference type="SMART" id="SM00717">
    <property type="entry name" value="SANT"/>
    <property type="match status" value="3"/>
</dbReference>
<protein>
    <submittedName>
        <fullName evidence="13">Myosin-binding protein C, slow-type isoform X1</fullName>
    </submittedName>
</protein>
<feature type="domain" description="Ig-like" evidence="10">
    <location>
        <begin position="1538"/>
        <end position="1630"/>
    </location>
</feature>
<evidence type="ECO:0000256" key="6">
    <source>
        <dbReference type="ARBA" id="ARBA00023203"/>
    </source>
</evidence>
<dbReference type="GO" id="GO:0045214">
    <property type="term" value="P:sarcomere organization"/>
    <property type="evidence" value="ECO:0007669"/>
    <property type="project" value="TreeGrafter"/>
</dbReference>
<dbReference type="Gene3D" id="2.60.40.10">
    <property type="entry name" value="Immunoglobulins"/>
    <property type="match status" value="12"/>
</dbReference>
<dbReference type="CTD" id="4604"/>
<dbReference type="InterPro" id="IPR003961">
    <property type="entry name" value="FN3_dom"/>
</dbReference>
<dbReference type="OrthoDB" id="6107607at2759"/>
<keyword evidence="2" id="KW-0597">Phosphoprotein</keyword>
<dbReference type="SMART" id="SM00408">
    <property type="entry name" value="IGc2"/>
    <property type="match status" value="6"/>
</dbReference>
<dbReference type="SMART" id="SM00060">
    <property type="entry name" value="FN3"/>
    <property type="match status" value="3"/>
</dbReference>
<dbReference type="PROSITE" id="PS50853">
    <property type="entry name" value="FN3"/>
    <property type="match status" value="2"/>
</dbReference>
<name>A0A6P8RRP7_GEOSA</name>
<reference evidence="13" key="1">
    <citation type="submission" date="2025-08" db="UniProtKB">
        <authorList>
            <consortium name="RefSeq"/>
        </authorList>
    </citation>
    <scope>IDENTIFICATION</scope>
</reference>
<dbReference type="Pfam" id="PF18362">
    <property type="entry name" value="THB"/>
    <property type="match status" value="1"/>
</dbReference>
<dbReference type="FunCoup" id="A0A6P8RRP7">
    <property type="interactions" value="217"/>
</dbReference>
<accession>A0A6P8RRP7</accession>
<feature type="domain" description="Fibronectin type-III" evidence="11">
    <location>
        <begin position="1425"/>
        <end position="1520"/>
    </location>
</feature>
<dbReference type="FunFam" id="2.60.40.10:FF:000286">
    <property type="entry name" value="Myosin binding protein C, slow type"/>
    <property type="match status" value="1"/>
</dbReference>
<evidence type="ECO:0000256" key="3">
    <source>
        <dbReference type="ARBA" id="ARBA00022737"/>
    </source>
</evidence>
<feature type="region of interest" description="Disordered" evidence="9">
    <location>
        <begin position="1077"/>
        <end position="1112"/>
    </location>
</feature>
<dbReference type="InterPro" id="IPR040849">
    <property type="entry name" value="MyBP-C_THB"/>
</dbReference>
<dbReference type="FunFam" id="2.60.40.10:FF:000062">
    <property type="entry name" value="Myosin-binding protein C, slow type"/>
    <property type="match status" value="1"/>
</dbReference>
<evidence type="ECO:0000313" key="12">
    <source>
        <dbReference type="Proteomes" id="UP000515159"/>
    </source>
</evidence>
<dbReference type="FunFam" id="2.60.40.10:FF:000111">
    <property type="entry name" value="Myosin-binding protein C, slow type"/>
    <property type="match status" value="1"/>
</dbReference>
<evidence type="ECO:0000256" key="9">
    <source>
        <dbReference type="SAM" id="MobiDB-lite"/>
    </source>
</evidence>
<evidence type="ECO:0000259" key="10">
    <source>
        <dbReference type="PROSITE" id="PS50835"/>
    </source>
</evidence>
<dbReference type="InterPro" id="IPR003599">
    <property type="entry name" value="Ig_sub"/>
</dbReference>
<dbReference type="PROSITE" id="PS50835">
    <property type="entry name" value="IG_LIKE"/>
    <property type="match status" value="4"/>
</dbReference>
<dbReference type="GO" id="GO:0032982">
    <property type="term" value="C:myosin filament"/>
    <property type="evidence" value="ECO:0007669"/>
    <property type="project" value="UniProtKB-KW"/>
</dbReference>
<dbReference type="CDD" id="cd00063">
    <property type="entry name" value="FN3"/>
    <property type="match status" value="4"/>
</dbReference>
<dbReference type="InterPro" id="IPR036179">
    <property type="entry name" value="Ig-like_dom_sf"/>
</dbReference>
<evidence type="ECO:0000256" key="4">
    <source>
        <dbReference type="ARBA" id="ARBA00022889"/>
    </source>
</evidence>
<keyword evidence="4" id="KW-0130">Cell adhesion</keyword>
<dbReference type="PANTHER" id="PTHR13817:SF27">
    <property type="entry name" value="MYOSIN-BINDING PROTEIN C, SLOW-TYPE"/>
    <property type="match status" value="1"/>
</dbReference>
<keyword evidence="5" id="KW-0514">Muscle protein</keyword>
<evidence type="ECO:0000259" key="11">
    <source>
        <dbReference type="PROSITE" id="PS50853"/>
    </source>
</evidence>
<keyword evidence="12" id="KW-1185">Reference proteome</keyword>
<feature type="domain" description="Fibronectin type-III" evidence="11">
    <location>
        <begin position="736"/>
        <end position="835"/>
    </location>
</feature>
<dbReference type="FunFam" id="2.60.40.10:FF:000070">
    <property type="entry name" value="Myosin-binding protein C, slow type"/>
    <property type="match status" value="1"/>
</dbReference>
<dbReference type="CDD" id="cd05748">
    <property type="entry name" value="Ig_Titin_like"/>
    <property type="match status" value="1"/>
</dbReference>
<dbReference type="GO" id="GO:0031430">
    <property type="term" value="C:M band"/>
    <property type="evidence" value="ECO:0007669"/>
    <property type="project" value="TreeGrafter"/>
</dbReference>
<keyword evidence="6" id="KW-0009">Actin-binding</keyword>
<dbReference type="FunFam" id="2.60.40.10:FF:000081">
    <property type="entry name" value="Myosin-binding protein C, slow type"/>
    <property type="match status" value="1"/>
</dbReference>
<evidence type="ECO:0000256" key="7">
    <source>
        <dbReference type="ARBA" id="ARBA00023319"/>
    </source>
</evidence>
<sequence>MPEPKQTGSAVTEKSKSVSVASSSRTEISSQTVQTTKKVVTKTEHTQKTTVIVDNVVQESKVEHSVTSGGSKVKFESKIQEERKALTSGDAAASVSKTSTAIEEQKTPAVTAPVKEPKTQAGQVKNEEELRTGSPQLPDGDVPGKERKDSVWSIGDAPPEDADKHKDSQRSSLFIEKPESGSVTEGGDIKFTCKVEAKDLLRKPTVKWLKGKWMDLASKAGKHLQLKETFDRLTKTYTFEMQIIKAKESYAGNYRCEVTYKDKFDTCSFDLEVIATGGTSAPAIDIRSAFKRSGEGQDAGELDFSGLLKRREIKVEEEPDIDVWELLKNAKPSDYEKIAFQYGITDLRGMLKRLKKMKREQKKSEAFAKKLDPAYQVDKGGKVRFSVELADPTVELKWYKNGQEIRPSGKYIFEHKGNERILFINNCSMADDAAYEVRAGNEKCSTELFVREPPVVITKELANLDTFCGERVELECEVSEADAAVKWFKNGEELLNEPRSRYRLKVDGKKHILIIDDANKNDTATYSVMTTGGQSAAKLKVDLRPLKVLQALTDVTVNVGKELNLKCEISENVSGKWYKNGLPVLGSDRVKLFHKGRIHKLIIDNALIEDEGDYVFVPDLYSVKLPSKVHIIDPPRIHWDALNYPDNTVVVVAGTKLRLEVPITGEPAPKVTWTRGEKWITETGGRVRAESFSDSALLIIDIAEKEDTGMYRMLVKNEAGQASAEIKIKVVDVPDPPPQPEVPEVGEDWCIMHWDPPAYDGGCPILGYFIERKKKQSSRWMRLNFDLSKETTFEPKKMIEGVAYEVRVFAVNSIGTSKPSLPSKAFVPLAVTSPPTMLVVDEVTDSSVTMKWRPPDHIGAAGLDGYVVEYCFEGGAPNKQKKPDFTEKELDVLVQNVTEFGPQLCGALSAKTTKAEKNKIWADIQAKVNAVGGNNRSVAEVKKKWLDLKKQTKDKLGDEEGKAPGAGEAGSTTPELTPLEKRVERMIELENSEGIPGLDDDLDDLLDEGDKKPFTEEELNVLVENIDKLGPKLFSPDTSKEEKEKLWKDIQDKINAVGGNDRSIPEIKRAWRKLKKTTKKKLAKLHAVHPEKDDTDKDKGDKDEESIPEQDKLTNLEKRVEAILHIKGMDADDIVEEVPEEGADDKKPFTEEELNVLVENVDKLGAKLFSPDTSNEEKEKLWKDIQDKINAVGGNDRSIPEIKRAWRKIKKITKRKLTKRRALHPEKDDKDKETITEQDKLTNLEKRVETILQIKGMDADDIVEEVPEEAEEWIVANPELTDKTRFTITGLPTGTKIFVRVKAVNAAGPSDPRLHPQPILIKEIIEPPKIRVPHHLKQTYIKKVGESVNLVIPFQGKPRPKVSWKKEGVDLDTNDINIRNSEIDTIIFIRKAERRHSGKYDLKLQVDNLEDTASIEIQIIDRPKPPVAVNIVDVWGENVALEWKPPKDTGNINISGYTIQKADKKTMEWFTVMEHYHRTSATISDLVVGNEYFFRVFSENMCGLSETPTRTLNSAKIEKEGKPYKPPDYDDFNFTEAPQFTHPLVHTIAVAGYNATLNCSVRGNPKPKITWMKNKIIIQDDPRYRMFSNQSVCTLEIRKPSPYDAGTYTCKAVNKLGEADVECKLEVKVSP</sequence>
<feature type="domain" description="Ig-like" evidence="10">
    <location>
        <begin position="159"/>
        <end position="272"/>
    </location>
</feature>
<dbReference type="KEGG" id="gsh:117363856"/>
<dbReference type="Proteomes" id="UP000515159">
    <property type="component" value="Chromosome 7"/>
</dbReference>
<keyword evidence="3" id="KW-0677">Repeat</keyword>
<keyword evidence="1" id="KW-0787">Thick filament</keyword>
<dbReference type="Pfam" id="PF13873">
    <property type="entry name" value="Myb_DNA-bind_5"/>
    <property type="match status" value="3"/>
</dbReference>
<dbReference type="SUPFAM" id="SSF48726">
    <property type="entry name" value="Immunoglobulin"/>
    <property type="match status" value="7"/>
</dbReference>
<dbReference type="InterPro" id="IPR003598">
    <property type="entry name" value="Ig_sub2"/>
</dbReference>
<feature type="domain" description="Ig-like" evidence="10">
    <location>
        <begin position="453"/>
        <end position="544"/>
    </location>
</feature>
<dbReference type="InParanoid" id="A0A6P8RRP7"/>
<dbReference type="FunFam" id="2.60.40.10:FF:000031">
    <property type="entry name" value="Myosin-binding protein C, slow type"/>
    <property type="match status" value="1"/>
</dbReference>
<dbReference type="InterPro" id="IPR028002">
    <property type="entry name" value="Myb_DNA-bind_5"/>
</dbReference>
<dbReference type="CDD" id="cd00096">
    <property type="entry name" value="Ig"/>
    <property type="match status" value="2"/>
</dbReference>
<evidence type="ECO:0000256" key="1">
    <source>
        <dbReference type="ARBA" id="ARBA00022433"/>
    </source>
</evidence>
<feature type="domain" description="Ig-like" evidence="10">
    <location>
        <begin position="635"/>
        <end position="729"/>
    </location>
</feature>
<dbReference type="GeneID" id="117363856"/>
<dbReference type="GO" id="GO:0003779">
    <property type="term" value="F:actin binding"/>
    <property type="evidence" value="ECO:0007669"/>
    <property type="project" value="UniProtKB-KW"/>
</dbReference>
<feature type="region of interest" description="Disordered" evidence="9">
    <location>
        <begin position="78"/>
        <end position="183"/>
    </location>
</feature>
<dbReference type="FunFam" id="2.60.40.10:FF:000085">
    <property type="entry name" value="Myosin-binding protein C, slow type"/>
    <property type="match status" value="1"/>
</dbReference>
<evidence type="ECO:0000256" key="8">
    <source>
        <dbReference type="ARBA" id="ARBA00038352"/>
    </source>
</evidence>
<comment type="similarity">
    <text evidence="8">Belongs to the immunoglobulin superfamily. MyBP family.</text>
</comment>
<evidence type="ECO:0000313" key="13">
    <source>
        <dbReference type="RefSeq" id="XP_033808220.1"/>
    </source>
</evidence>
<dbReference type="InterPro" id="IPR013783">
    <property type="entry name" value="Ig-like_fold"/>
</dbReference>
<dbReference type="InterPro" id="IPR013098">
    <property type="entry name" value="Ig_I-set"/>
</dbReference>
<dbReference type="FunFam" id="2.60.40.10:FF:000326">
    <property type="entry name" value="Myosin-binding protein C, cardiac-type"/>
    <property type="match status" value="1"/>
</dbReference>
<keyword evidence="7" id="KW-0393">Immunoglobulin domain</keyword>
<dbReference type="GO" id="GO:0007155">
    <property type="term" value="P:cell adhesion"/>
    <property type="evidence" value="ECO:0007669"/>
    <property type="project" value="UniProtKB-KW"/>
</dbReference>
<proteinExistence type="inferred from homology"/>
<feature type="compositionally biased region" description="Low complexity" evidence="9">
    <location>
        <begin position="9"/>
        <end position="38"/>
    </location>
</feature>
<feature type="region of interest" description="Disordered" evidence="9">
    <location>
        <begin position="1"/>
        <end position="45"/>
    </location>
</feature>
<feature type="compositionally biased region" description="Basic residues" evidence="9">
    <location>
        <begin position="1077"/>
        <end position="1087"/>
    </location>
</feature>
<dbReference type="InterPro" id="IPR050964">
    <property type="entry name" value="Striated_Muscle_Regulatory"/>
</dbReference>
<feature type="compositionally biased region" description="Basic and acidic residues" evidence="9">
    <location>
        <begin position="952"/>
        <end position="962"/>
    </location>
</feature>
<dbReference type="Pfam" id="PF07679">
    <property type="entry name" value="I-set"/>
    <property type="match status" value="7"/>
</dbReference>
<dbReference type="RefSeq" id="XP_033808220.1">
    <property type="nucleotide sequence ID" value="XM_033952329.1"/>
</dbReference>
<dbReference type="Pfam" id="PF00041">
    <property type="entry name" value="fn3"/>
    <property type="match status" value="2"/>
</dbReference>
<feature type="compositionally biased region" description="Basic and acidic residues" evidence="9">
    <location>
        <begin position="1088"/>
        <end position="1102"/>
    </location>
</feature>
<dbReference type="PANTHER" id="PTHR13817">
    <property type="entry name" value="TITIN"/>
    <property type="match status" value="1"/>
</dbReference>
<dbReference type="InterPro" id="IPR036116">
    <property type="entry name" value="FN3_sf"/>
</dbReference>
<dbReference type="FunFam" id="2.60.40.10:FF:000060">
    <property type="entry name" value="Myosin-binding protein C, slow type"/>
    <property type="match status" value="1"/>
</dbReference>
<evidence type="ECO:0000256" key="5">
    <source>
        <dbReference type="ARBA" id="ARBA00023179"/>
    </source>
</evidence>
<dbReference type="SMART" id="SM00409">
    <property type="entry name" value="IG"/>
    <property type="match status" value="7"/>
</dbReference>
<dbReference type="InterPro" id="IPR001005">
    <property type="entry name" value="SANT/Myb"/>
</dbReference>